<dbReference type="Proteomes" id="UP000248090">
    <property type="component" value="Unassembled WGS sequence"/>
</dbReference>
<dbReference type="InterPro" id="IPR007527">
    <property type="entry name" value="Znf_SWIM"/>
</dbReference>
<keyword evidence="1" id="KW-0479">Metal-binding</keyword>
<feature type="region of interest" description="Disordered" evidence="2">
    <location>
        <begin position="89"/>
        <end position="112"/>
    </location>
</feature>
<keyword evidence="1" id="KW-0862">Zinc</keyword>
<evidence type="ECO:0000313" key="4">
    <source>
        <dbReference type="EMBL" id="PXF31549.1"/>
    </source>
</evidence>
<dbReference type="Pfam" id="PF04434">
    <property type="entry name" value="SWIM"/>
    <property type="match status" value="1"/>
</dbReference>
<protein>
    <recommendedName>
        <fullName evidence="3">SWIM-type domain-containing protein</fullName>
    </recommendedName>
</protein>
<sequence length="593" mass="67792">MHLDAKQLIDLAGKAAFDRGMHYYLDGAVVALTEHYGLLKAKVEGSYLYEVKVPLDSPADSECTCPAWEDSGFCKHCVAVILQFQAEQREEDEAAEPEPSPRATSKSKQSQRLRDEAQVLAFLHSKGKEELAQTLLSMLRNDPNEFQRWLLKSQAASGAVDSKALRKTITQALPYRSLYSYNEVARYFAHAEQLLQPVWDMIPLLPAEQALKLVEYGYERLHRALERVDDSGGYRFGLEESMESLWLPLFKRLPWSDDVKVDYLIKQLGSADDYPDIPAAFIEDEDTGLLALFYHQLDLHWQGLSTQQKQSSESWRIYQLLFERSEQQQDWPRCILLQQEHAESGSDWLNLCEFCIDKQFLAEARQCWQQASDLIPVPQNRKSRAHTYDVIQAEQRRLPLRELEVRLLTAEGALPEAADKLWGLFQERPAMAMYVQLQTLSQQVGLTEQECLQKVSDGLIQLAKQQQWDYQTTAIHTLLAEIYLHHGLHAQALQLAQAHKLAQGVQQQLATVVFPVQPEAGLMLYTKLILESAGRGADSSVYREVVALLEQLQQMIRAHPGKISLSRFTELVELLRSEYKRRSTFISMLKVFA</sequence>
<organism evidence="4 5">
    <name type="scientific">Pokkaliibacter plantistimulans</name>
    <dbReference type="NCBI Taxonomy" id="1635171"/>
    <lineage>
        <taxon>Bacteria</taxon>
        <taxon>Pseudomonadati</taxon>
        <taxon>Pseudomonadota</taxon>
        <taxon>Gammaproteobacteria</taxon>
        <taxon>Oceanospirillales</taxon>
        <taxon>Balneatrichaceae</taxon>
        <taxon>Pokkaliibacter</taxon>
    </lineage>
</organism>
<reference evidence="4 5" key="1">
    <citation type="submission" date="2015-03" db="EMBL/GenBank/DDBJ databases">
        <authorList>
            <person name="Krishnan R."/>
            <person name="Midha S."/>
            <person name="Patil P.B."/>
            <person name="Rameshkumar N."/>
        </authorList>
    </citation>
    <scope>NUCLEOTIDE SEQUENCE [LARGE SCALE GENOMIC DNA]</scope>
    <source>
        <strain evidence="4 5">L1E11</strain>
    </source>
</reference>
<evidence type="ECO:0000313" key="5">
    <source>
        <dbReference type="Proteomes" id="UP000248090"/>
    </source>
</evidence>
<name>A0ABX5LY01_9GAMM</name>
<proteinExistence type="predicted"/>
<evidence type="ECO:0000259" key="3">
    <source>
        <dbReference type="PROSITE" id="PS50966"/>
    </source>
</evidence>
<keyword evidence="1" id="KW-0863">Zinc-finger</keyword>
<feature type="domain" description="SWIM-type" evidence="3">
    <location>
        <begin position="49"/>
        <end position="85"/>
    </location>
</feature>
<comment type="caution">
    <text evidence="4">The sequence shown here is derived from an EMBL/GenBank/DDBJ whole genome shotgun (WGS) entry which is preliminary data.</text>
</comment>
<gene>
    <name evidence="4" type="ORF">WH50_09280</name>
</gene>
<dbReference type="PROSITE" id="PS50966">
    <property type="entry name" value="ZF_SWIM"/>
    <property type="match status" value="1"/>
</dbReference>
<keyword evidence="5" id="KW-1185">Reference proteome</keyword>
<accession>A0ABX5LY01</accession>
<evidence type="ECO:0000256" key="1">
    <source>
        <dbReference type="PROSITE-ProRule" id="PRU00325"/>
    </source>
</evidence>
<dbReference type="EMBL" id="LAPT01000039">
    <property type="protein sequence ID" value="PXF31549.1"/>
    <property type="molecule type" value="Genomic_DNA"/>
</dbReference>
<evidence type="ECO:0000256" key="2">
    <source>
        <dbReference type="SAM" id="MobiDB-lite"/>
    </source>
</evidence>